<dbReference type="GO" id="GO:0016757">
    <property type="term" value="F:glycosyltransferase activity"/>
    <property type="evidence" value="ECO:0007669"/>
    <property type="project" value="InterPro"/>
</dbReference>
<evidence type="ECO:0000259" key="1">
    <source>
        <dbReference type="Pfam" id="PF00534"/>
    </source>
</evidence>
<organism evidence="3">
    <name type="scientific">Vibrio coralliilyticus</name>
    <dbReference type="NCBI Taxonomy" id="190893"/>
    <lineage>
        <taxon>Bacteria</taxon>
        <taxon>Pseudomonadati</taxon>
        <taxon>Pseudomonadota</taxon>
        <taxon>Gammaproteobacteria</taxon>
        <taxon>Vibrionales</taxon>
        <taxon>Vibrionaceae</taxon>
        <taxon>Vibrio</taxon>
    </lineage>
</organism>
<protein>
    <submittedName>
        <fullName evidence="3">Uncharacterized protein</fullName>
    </submittedName>
</protein>
<feature type="domain" description="Glycosyltransferase subfamily 4-like N-terminal" evidence="2">
    <location>
        <begin position="11"/>
        <end position="141"/>
    </location>
</feature>
<dbReference type="Pfam" id="PF00534">
    <property type="entry name" value="Glycos_transf_1"/>
    <property type="match status" value="1"/>
</dbReference>
<proteinExistence type="predicted"/>
<evidence type="ECO:0000313" key="3">
    <source>
        <dbReference type="EMBL" id="KJY69641.1"/>
    </source>
</evidence>
<dbReference type="RefSeq" id="WP_045986781.1">
    <property type="nucleotide sequence ID" value="NZ_CP063051.1"/>
</dbReference>
<accession>A0A837G230</accession>
<dbReference type="EMBL" id="JXXR01000019">
    <property type="protein sequence ID" value="KJY69641.1"/>
    <property type="molecule type" value="Genomic_DNA"/>
</dbReference>
<evidence type="ECO:0000259" key="2">
    <source>
        <dbReference type="Pfam" id="PF13477"/>
    </source>
</evidence>
<sequence length="378" mass="42606">MKFLYIINCSNFFRSHFFHLALSLKKDGHDITIAAGNDDQKLFIESFGMKFCLLPMTRSGKGILGELKAILSLKRLFFECNADCVHMFTIKPVLYGGIINRVLCNKRPQKVIFSITGLGSSSMSQDFGGKLLWKFIKILYNFVLRCDNSLTVFENSDDRDLFSESIKILKYNSRIVDGAGVDITEFSPSNNKSKKLTVILVARLLKDKGIREYIEAGRILKENNEGVELQLVGHTDLANPSSMTDDEIELAHNNNYIRYKGYRKDIANCYRKAHIACLPSYREGLPKSLIEAISCGLPIVTTDVPGCRQMVHCGANGLLVPKKDSISLAKAIKQLLDDRDTRESMGRKSRDLAVSRYSKEKIVESFLEIYGLKANCEQ</sequence>
<dbReference type="AlphaFoldDB" id="A0A837G230"/>
<dbReference type="SUPFAM" id="SSF53756">
    <property type="entry name" value="UDP-Glycosyltransferase/glycogen phosphorylase"/>
    <property type="match status" value="1"/>
</dbReference>
<dbReference type="Pfam" id="PF13477">
    <property type="entry name" value="Glyco_trans_4_2"/>
    <property type="match status" value="1"/>
</dbReference>
<name>A0A837G230_9VIBR</name>
<dbReference type="Gene3D" id="3.40.50.2000">
    <property type="entry name" value="Glycogen Phosphorylase B"/>
    <property type="match status" value="2"/>
</dbReference>
<dbReference type="InterPro" id="IPR028098">
    <property type="entry name" value="Glyco_trans_4-like_N"/>
</dbReference>
<dbReference type="GO" id="GO:1901135">
    <property type="term" value="P:carbohydrate derivative metabolic process"/>
    <property type="evidence" value="ECO:0007669"/>
    <property type="project" value="UniProtKB-ARBA"/>
</dbReference>
<dbReference type="PANTHER" id="PTHR12526:SF638">
    <property type="entry name" value="SPORE COAT PROTEIN SA"/>
    <property type="match status" value="1"/>
</dbReference>
<dbReference type="CDD" id="cd03808">
    <property type="entry name" value="GT4_CapM-like"/>
    <property type="match status" value="1"/>
</dbReference>
<comment type="caution">
    <text evidence="3">The sequence shown here is derived from an EMBL/GenBank/DDBJ whole genome shotgun (WGS) entry which is preliminary data.</text>
</comment>
<reference evidence="3" key="1">
    <citation type="journal article" date="2015" name="BMC Genomics">
        <title>Genome mining reveals unlocked bioactive potential of marine Gram-negative bacteria.</title>
        <authorList>
            <person name="Machado H."/>
            <person name="Sonnenschein E.C."/>
            <person name="Melchiorsen J."/>
            <person name="Gram L."/>
        </authorList>
    </citation>
    <scope>NUCLEOTIDE SEQUENCE</scope>
    <source>
        <strain evidence="3">S2052</strain>
    </source>
</reference>
<dbReference type="InterPro" id="IPR001296">
    <property type="entry name" value="Glyco_trans_1"/>
</dbReference>
<feature type="domain" description="Glycosyl transferase family 1" evidence="1">
    <location>
        <begin position="186"/>
        <end position="350"/>
    </location>
</feature>
<dbReference type="PANTHER" id="PTHR12526">
    <property type="entry name" value="GLYCOSYLTRANSFERASE"/>
    <property type="match status" value="1"/>
</dbReference>
<gene>
    <name evidence="3" type="ORF">TW71_17665</name>
</gene>